<evidence type="ECO:0000256" key="1">
    <source>
        <dbReference type="SAM" id="Phobius"/>
    </source>
</evidence>
<reference evidence="2" key="1">
    <citation type="journal article" date="2015" name="Nature">
        <title>Complex archaea that bridge the gap between prokaryotes and eukaryotes.</title>
        <authorList>
            <person name="Spang A."/>
            <person name="Saw J.H."/>
            <person name="Jorgensen S.L."/>
            <person name="Zaremba-Niedzwiedzka K."/>
            <person name="Martijn J."/>
            <person name="Lind A.E."/>
            <person name="van Eijk R."/>
            <person name="Schleper C."/>
            <person name="Guy L."/>
            <person name="Ettema T.J."/>
        </authorList>
    </citation>
    <scope>NUCLEOTIDE SEQUENCE</scope>
</reference>
<organism evidence="2">
    <name type="scientific">marine sediment metagenome</name>
    <dbReference type="NCBI Taxonomy" id="412755"/>
    <lineage>
        <taxon>unclassified sequences</taxon>
        <taxon>metagenomes</taxon>
        <taxon>ecological metagenomes</taxon>
    </lineage>
</organism>
<gene>
    <name evidence="2" type="ORF">LCGC14_0672760</name>
</gene>
<accession>A0A0F9RAT7</accession>
<protein>
    <submittedName>
        <fullName evidence="2">Uncharacterized protein</fullName>
    </submittedName>
</protein>
<keyword evidence="1" id="KW-0472">Membrane</keyword>
<feature type="transmembrane region" description="Helical" evidence="1">
    <location>
        <begin position="34"/>
        <end position="53"/>
    </location>
</feature>
<proteinExistence type="predicted"/>
<keyword evidence="1" id="KW-0812">Transmembrane</keyword>
<comment type="caution">
    <text evidence="2">The sequence shown here is derived from an EMBL/GenBank/DDBJ whole genome shotgun (WGS) entry which is preliminary data.</text>
</comment>
<evidence type="ECO:0000313" key="2">
    <source>
        <dbReference type="EMBL" id="KKN46472.1"/>
    </source>
</evidence>
<name>A0A0F9RAT7_9ZZZZ</name>
<sequence>MGKVFGIFALLLGVVGLAVSAAVGIISLIELRSAYVWIIIPFIAIILGIIGIVKDDSKGKAIGGFIFGILGIILGFVFNNFIAVLLSL</sequence>
<feature type="transmembrane region" description="Helical" evidence="1">
    <location>
        <begin position="65"/>
        <end position="86"/>
    </location>
</feature>
<dbReference type="EMBL" id="LAZR01001329">
    <property type="protein sequence ID" value="KKN46472.1"/>
    <property type="molecule type" value="Genomic_DNA"/>
</dbReference>
<keyword evidence="1" id="KW-1133">Transmembrane helix</keyword>
<dbReference type="AlphaFoldDB" id="A0A0F9RAT7"/>